<protein>
    <submittedName>
        <fullName evidence="2">HDC10421</fullName>
    </submittedName>
</protein>
<feature type="signal peptide" evidence="1">
    <location>
        <begin position="1"/>
        <end position="18"/>
    </location>
</feature>
<accession>Q6IL44</accession>
<name>Q6IL44_DROME</name>
<reference evidence="2" key="1">
    <citation type="journal article" date="2003" name="Genome Biol.">
        <title>An integrated gene annotation and transcriptional profiling approach towards the full gene content of the Drosophila genome.</title>
        <authorList>
            <person name="Hild M."/>
            <person name="Beckmann B."/>
            <person name="Haas S.A."/>
            <person name="Koch B."/>
            <person name="Solovyev V."/>
            <person name="Busold C."/>
            <person name="Fellenberg K."/>
            <person name="Boutros M."/>
            <person name="Vingron M."/>
            <person name="Sauer F."/>
            <person name="Hoheisel J.D."/>
            <person name="Paro R."/>
        </authorList>
    </citation>
    <scope>NUCLEOTIDE SEQUENCE</scope>
</reference>
<keyword evidence="1" id="KW-0732">Signal</keyword>
<proteinExistence type="predicted"/>
<organism evidence="2">
    <name type="scientific">Drosophila melanogaster</name>
    <name type="common">Fruit fly</name>
    <dbReference type="NCBI Taxonomy" id="7227"/>
    <lineage>
        <taxon>Eukaryota</taxon>
        <taxon>Metazoa</taxon>
        <taxon>Ecdysozoa</taxon>
        <taxon>Arthropoda</taxon>
        <taxon>Hexapoda</taxon>
        <taxon>Insecta</taxon>
        <taxon>Pterygota</taxon>
        <taxon>Neoptera</taxon>
        <taxon>Endopterygota</taxon>
        <taxon>Diptera</taxon>
        <taxon>Brachycera</taxon>
        <taxon>Muscomorpha</taxon>
        <taxon>Ephydroidea</taxon>
        <taxon>Drosophilidae</taxon>
        <taxon>Drosophila</taxon>
        <taxon>Sophophora</taxon>
    </lineage>
</organism>
<evidence type="ECO:0000313" key="2">
    <source>
        <dbReference type="EMBL" id="DAA03017.1"/>
    </source>
</evidence>
<dbReference type="EMBL" id="BK002172">
    <property type="protein sequence ID" value="DAA03017.1"/>
    <property type="molecule type" value="Genomic_DNA"/>
</dbReference>
<feature type="chain" id="PRO_5004274710" evidence="1">
    <location>
        <begin position="19"/>
        <end position="142"/>
    </location>
</feature>
<dbReference type="AlphaFoldDB" id="Q6IL44"/>
<gene>
    <name evidence="2" type="ORF">HDC10421</name>
</gene>
<evidence type="ECO:0000256" key="1">
    <source>
        <dbReference type="SAM" id="SignalP"/>
    </source>
</evidence>
<sequence>MWLVGCWLMAIYRRCTICASGWLAILRAAVHPDAHFHCELRRGSSSGSWFINWDRVLIRFVREVRHSPASTFRNKKWEGSGASELCNNILMANGGGGLIPITPAAVTQHPVESLLSEETSRRGEVCDEIRTNGHGYINLAID</sequence>